<evidence type="ECO:0000313" key="1">
    <source>
        <dbReference type="EMBL" id="ORE13211.1"/>
    </source>
</evidence>
<gene>
    <name evidence="1" type="ORF">BCV71DRAFT_189633</name>
</gene>
<name>A0A1X0RMN2_RHIZD</name>
<dbReference type="Proteomes" id="UP000242381">
    <property type="component" value="Unassembled WGS sequence"/>
</dbReference>
<evidence type="ECO:0000313" key="2">
    <source>
        <dbReference type="Proteomes" id="UP000242381"/>
    </source>
</evidence>
<organism evidence="1 2">
    <name type="scientific">Rhizopus microsporus</name>
    <dbReference type="NCBI Taxonomy" id="58291"/>
    <lineage>
        <taxon>Eukaryota</taxon>
        <taxon>Fungi</taxon>
        <taxon>Fungi incertae sedis</taxon>
        <taxon>Mucoromycota</taxon>
        <taxon>Mucoromycotina</taxon>
        <taxon>Mucoromycetes</taxon>
        <taxon>Mucorales</taxon>
        <taxon>Mucorineae</taxon>
        <taxon>Rhizopodaceae</taxon>
        <taxon>Rhizopus</taxon>
    </lineage>
</organism>
<sequence length="118" mass="14317">KEGHVLQFRFLLRSLRLPEDALLTKFLFFFRQPNSRSQWYKLSKNTLWQRCSDIVGSLVKKRLRQLRFKYLQANMNKRRSEASFRLPSACRPTICLNPILWLLMSRIERSLFVRWRLG</sequence>
<proteinExistence type="predicted"/>
<protein>
    <submittedName>
        <fullName evidence="1">Uncharacterized protein</fullName>
    </submittedName>
</protein>
<dbReference type="EMBL" id="KV921557">
    <property type="protein sequence ID" value="ORE13211.1"/>
    <property type="molecule type" value="Genomic_DNA"/>
</dbReference>
<feature type="non-terminal residue" evidence="1">
    <location>
        <position position="1"/>
    </location>
</feature>
<accession>A0A1X0RMN2</accession>
<reference evidence="1 2" key="1">
    <citation type="journal article" date="2016" name="Proc. Natl. Acad. Sci. U.S.A.">
        <title>Lipid metabolic changes in an early divergent fungus govern the establishment of a mutualistic symbiosis with endobacteria.</title>
        <authorList>
            <person name="Lastovetsky O.A."/>
            <person name="Gaspar M.L."/>
            <person name="Mondo S.J."/>
            <person name="LaButti K.M."/>
            <person name="Sandor L."/>
            <person name="Grigoriev I.V."/>
            <person name="Henry S.A."/>
            <person name="Pawlowska T.E."/>
        </authorList>
    </citation>
    <scope>NUCLEOTIDE SEQUENCE [LARGE SCALE GENOMIC DNA]</scope>
    <source>
        <strain evidence="1 2">ATCC 11559</strain>
    </source>
</reference>
<dbReference type="AlphaFoldDB" id="A0A1X0RMN2"/>